<dbReference type="InterPro" id="IPR020581">
    <property type="entry name" value="GDC_P"/>
</dbReference>
<dbReference type="NCBIfam" id="TIGR00461">
    <property type="entry name" value="gcvP"/>
    <property type="match status" value="1"/>
</dbReference>
<dbReference type="NCBIfam" id="NF003346">
    <property type="entry name" value="PRK04366.1"/>
    <property type="match status" value="1"/>
</dbReference>
<dbReference type="InterPro" id="IPR015422">
    <property type="entry name" value="PyrdxlP-dep_Trfase_small"/>
</dbReference>
<evidence type="ECO:0000256" key="5">
    <source>
        <dbReference type="ARBA" id="ARBA00023002"/>
    </source>
</evidence>
<dbReference type="InterPro" id="IPR015421">
    <property type="entry name" value="PyrdxlP-dep_Trfase_major"/>
</dbReference>
<dbReference type="EC" id="1.4.4.2" evidence="8"/>
<evidence type="ECO:0000256" key="4">
    <source>
        <dbReference type="ARBA" id="ARBA00022898"/>
    </source>
</evidence>
<dbReference type="FunFam" id="3.90.1150.10:FF:000025">
    <property type="entry name" value="Glycine cleavage system P protein"/>
    <property type="match status" value="1"/>
</dbReference>
<dbReference type="SUPFAM" id="SSF53383">
    <property type="entry name" value="PLP-dependent transferases"/>
    <property type="match status" value="2"/>
</dbReference>
<dbReference type="GO" id="GO:0030170">
    <property type="term" value="F:pyridoxal phosphate binding"/>
    <property type="evidence" value="ECO:0007669"/>
    <property type="project" value="TreeGrafter"/>
</dbReference>
<evidence type="ECO:0000313" key="13">
    <source>
        <dbReference type="Proteomes" id="UP000235347"/>
    </source>
</evidence>
<dbReference type="CDD" id="cd00613">
    <property type="entry name" value="GDC-P"/>
    <property type="match status" value="2"/>
</dbReference>
<dbReference type="FunFam" id="3.90.1150.10:FF:000007">
    <property type="entry name" value="Glycine dehydrogenase (decarboxylating), mitochondrial"/>
    <property type="match status" value="1"/>
</dbReference>
<dbReference type="GO" id="GO:0005829">
    <property type="term" value="C:cytosol"/>
    <property type="evidence" value="ECO:0007669"/>
    <property type="project" value="TreeGrafter"/>
</dbReference>
<comment type="caution">
    <text evidence="12">The sequence shown here is derived from an EMBL/GenBank/DDBJ whole genome shotgun (WGS) entry which is preliminary data.</text>
</comment>
<dbReference type="FunFam" id="3.40.640.10:FF:000005">
    <property type="entry name" value="Glycine dehydrogenase (decarboxylating), mitochondrial"/>
    <property type="match status" value="1"/>
</dbReference>
<dbReference type="GO" id="GO:0005960">
    <property type="term" value="C:glycine cleavage complex"/>
    <property type="evidence" value="ECO:0007669"/>
    <property type="project" value="TreeGrafter"/>
</dbReference>
<name>A0A2N7VW98_9BURK</name>
<dbReference type="InterPro" id="IPR049316">
    <property type="entry name" value="GDC-P_C"/>
</dbReference>
<comment type="similarity">
    <text evidence="3 8">Belongs to the GcvP family.</text>
</comment>
<dbReference type="Pfam" id="PF21478">
    <property type="entry name" value="GcvP2_C"/>
    <property type="match status" value="1"/>
</dbReference>
<feature type="domain" description="Glycine cleavage system P-protein N-terminal" evidence="10">
    <location>
        <begin position="504"/>
        <end position="763"/>
    </location>
</feature>
<dbReference type="InterPro" id="IPR049315">
    <property type="entry name" value="GDC-P_N"/>
</dbReference>
<accession>A0A2N7VW98</accession>
<proteinExistence type="inferred from homology"/>
<comment type="subunit">
    <text evidence="6">Homodimer. The glycine cleavage system is composed of four proteins: P, T, L and H.</text>
</comment>
<dbReference type="HAMAP" id="MF_00711">
    <property type="entry name" value="GcvP"/>
    <property type="match status" value="1"/>
</dbReference>
<dbReference type="GO" id="GO:0019464">
    <property type="term" value="P:glycine decarboxylation via glycine cleavage system"/>
    <property type="evidence" value="ECO:0007669"/>
    <property type="project" value="UniProtKB-UniRule"/>
</dbReference>
<feature type="domain" description="Glycine dehydrogenase C-terminal" evidence="11">
    <location>
        <begin position="809"/>
        <end position="930"/>
    </location>
</feature>
<dbReference type="RefSeq" id="WP_102611292.1">
    <property type="nucleotide sequence ID" value="NZ_CADIKD010000012.1"/>
</dbReference>
<dbReference type="Proteomes" id="UP000235347">
    <property type="component" value="Unassembled WGS sequence"/>
</dbReference>
<evidence type="ECO:0000256" key="9">
    <source>
        <dbReference type="PIRSR" id="PIRSR603437-50"/>
    </source>
</evidence>
<evidence type="ECO:0000256" key="8">
    <source>
        <dbReference type="HAMAP-Rule" id="MF_00711"/>
    </source>
</evidence>
<evidence type="ECO:0000256" key="3">
    <source>
        <dbReference type="ARBA" id="ARBA00010756"/>
    </source>
</evidence>
<keyword evidence="5 8" id="KW-0560">Oxidoreductase</keyword>
<evidence type="ECO:0000256" key="2">
    <source>
        <dbReference type="ARBA" id="ARBA00003788"/>
    </source>
</evidence>
<evidence type="ECO:0000259" key="11">
    <source>
        <dbReference type="Pfam" id="PF21478"/>
    </source>
</evidence>
<dbReference type="Pfam" id="PF02347">
    <property type="entry name" value="GDC-P"/>
    <property type="match status" value="2"/>
</dbReference>
<keyword evidence="4 8" id="KW-0663">Pyridoxal phosphate</keyword>
<dbReference type="GO" id="GO:0004375">
    <property type="term" value="F:glycine dehydrogenase (decarboxylating) activity"/>
    <property type="evidence" value="ECO:0007669"/>
    <property type="project" value="UniProtKB-EC"/>
</dbReference>
<evidence type="ECO:0000259" key="10">
    <source>
        <dbReference type="Pfam" id="PF02347"/>
    </source>
</evidence>
<keyword evidence="13" id="KW-1185">Reference proteome</keyword>
<dbReference type="InterPro" id="IPR015424">
    <property type="entry name" value="PyrdxlP-dep_Trfase"/>
</dbReference>
<feature type="domain" description="Glycine cleavage system P-protein N-terminal" evidence="10">
    <location>
        <begin position="28"/>
        <end position="454"/>
    </location>
</feature>
<comment type="cofactor">
    <cofactor evidence="1 8 9">
        <name>pyridoxal 5'-phosphate</name>
        <dbReference type="ChEBI" id="CHEBI:597326"/>
    </cofactor>
</comment>
<comment type="catalytic activity">
    <reaction evidence="7 8">
        <text>N(6)-[(R)-lipoyl]-L-lysyl-[glycine-cleavage complex H protein] + glycine + H(+) = N(6)-[(R)-S(8)-aminomethyldihydrolipoyl]-L-lysyl-[glycine-cleavage complex H protein] + CO2</text>
        <dbReference type="Rhea" id="RHEA:24304"/>
        <dbReference type="Rhea" id="RHEA-COMP:10494"/>
        <dbReference type="Rhea" id="RHEA-COMP:10495"/>
        <dbReference type="ChEBI" id="CHEBI:15378"/>
        <dbReference type="ChEBI" id="CHEBI:16526"/>
        <dbReference type="ChEBI" id="CHEBI:57305"/>
        <dbReference type="ChEBI" id="CHEBI:83099"/>
        <dbReference type="ChEBI" id="CHEBI:83143"/>
        <dbReference type="EC" id="1.4.4.2"/>
    </reaction>
</comment>
<dbReference type="Gene3D" id="3.90.1150.10">
    <property type="entry name" value="Aspartate Aminotransferase, domain 1"/>
    <property type="match status" value="2"/>
</dbReference>
<evidence type="ECO:0000313" key="12">
    <source>
        <dbReference type="EMBL" id="PMS21425.1"/>
    </source>
</evidence>
<dbReference type="GO" id="GO:0016594">
    <property type="term" value="F:glycine binding"/>
    <property type="evidence" value="ECO:0007669"/>
    <property type="project" value="TreeGrafter"/>
</dbReference>
<comment type="function">
    <text evidence="2 8">The glycine cleavage system catalyzes the degradation of glycine. The P protein binds the alpha-amino group of glycine through its pyridoxal phosphate cofactor; CO(2) is released and the remaining methylamine moiety is then transferred to the lipoamide cofactor of the H protein.</text>
</comment>
<evidence type="ECO:0000256" key="7">
    <source>
        <dbReference type="ARBA" id="ARBA00049026"/>
    </source>
</evidence>
<reference evidence="12 13" key="1">
    <citation type="submission" date="2018-01" db="EMBL/GenBank/DDBJ databases">
        <title>Whole genome analyses suggest that Burkholderia sensu lato contains two further novel genera in the rhizoxinica-symbiotica group Mycetohabitans gen. nov., and Trinickia gen. nov.: implications for the evolution of diazotrophy and nodulation in the Burkholderiaceae.</title>
        <authorList>
            <person name="Estrada-de los Santos P."/>
            <person name="Palmer M."/>
            <person name="Chavez-Ramirez B."/>
            <person name="Beukes C."/>
            <person name="Steenkamp E.T."/>
            <person name="Hirsch A.M."/>
            <person name="Manyaka P."/>
            <person name="Maluk M."/>
            <person name="Lafos M."/>
            <person name="Crook M."/>
            <person name="Gross E."/>
            <person name="Simon M.F."/>
            <person name="Bueno dos Reis Junior F."/>
            <person name="Poole P.S."/>
            <person name="Venter S.N."/>
            <person name="James E.K."/>
        </authorList>
    </citation>
    <scope>NUCLEOTIDE SEQUENCE [LARGE SCALE GENOMIC DNA]</scope>
    <source>
        <strain evidence="12 13">GP25-8</strain>
    </source>
</reference>
<dbReference type="InterPro" id="IPR003437">
    <property type="entry name" value="GcvP"/>
</dbReference>
<protein>
    <recommendedName>
        <fullName evidence="8">Glycine dehydrogenase (decarboxylating)</fullName>
        <ecNumber evidence="8">1.4.4.2</ecNumber>
    </recommendedName>
    <alternativeName>
        <fullName evidence="8">Glycine cleavage system P-protein</fullName>
    </alternativeName>
    <alternativeName>
        <fullName evidence="8">Glycine decarboxylase</fullName>
    </alternativeName>
    <alternativeName>
        <fullName evidence="8">Glycine dehydrogenase (aminomethyl-transferring)</fullName>
    </alternativeName>
</protein>
<dbReference type="PANTHER" id="PTHR11773:SF1">
    <property type="entry name" value="GLYCINE DEHYDROGENASE (DECARBOXYLATING), MITOCHONDRIAL"/>
    <property type="match status" value="1"/>
</dbReference>
<feature type="modified residue" description="N6-(pyridoxal phosphate)lysine" evidence="8 9">
    <location>
        <position position="736"/>
    </location>
</feature>
<organism evidence="12 13">
    <name type="scientific">Trinickia soli</name>
    <dbReference type="NCBI Taxonomy" id="380675"/>
    <lineage>
        <taxon>Bacteria</taxon>
        <taxon>Pseudomonadati</taxon>
        <taxon>Pseudomonadota</taxon>
        <taxon>Betaproteobacteria</taxon>
        <taxon>Burkholderiales</taxon>
        <taxon>Burkholderiaceae</taxon>
        <taxon>Trinickia</taxon>
    </lineage>
</organism>
<evidence type="ECO:0000256" key="1">
    <source>
        <dbReference type="ARBA" id="ARBA00001933"/>
    </source>
</evidence>
<dbReference type="FunFam" id="3.40.640.10:FF:000007">
    <property type="entry name" value="glycine dehydrogenase (Decarboxylating), mitochondrial"/>
    <property type="match status" value="1"/>
</dbReference>
<dbReference type="EMBL" id="PNYB01000016">
    <property type="protein sequence ID" value="PMS21425.1"/>
    <property type="molecule type" value="Genomic_DNA"/>
</dbReference>
<dbReference type="AlphaFoldDB" id="A0A2N7VW98"/>
<evidence type="ECO:0000256" key="6">
    <source>
        <dbReference type="ARBA" id="ARBA00046415"/>
    </source>
</evidence>
<gene>
    <name evidence="8 12" type="primary">gcvP</name>
    <name evidence="12" type="ORF">C0Z19_18525</name>
</gene>
<dbReference type="Gene3D" id="3.40.640.10">
    <property type="entry name" value="Type I PLP-dependent aspartate aminotransferase-like (Major domain)"/>
    <property type="match status" value="2"/>
</dbReference>
<sequence>MKLEHPDRLMNRSPLSLAALEVHDAFAERHIGPDAADQRTMLDALGFESRAALIDAVIPRAIRRTDALPLGPFAEPRSEAEALALLRQLADKNEVFRSYIGQGYYNTHTPAVILRNVLENPAWYTAYTPYQPEISQGRLEALLNFQQMIGDLTGLEIANASLLDEATAAAEAMTLLQRAGKAKSNVFYVADDVLPQTIEVVRTRAEPIGIEVRVGPAQEAAGANAFGVLLQYPGAFGDVRDYRALTEAVHAAGGHVVVAADLLALTVLTPPGEWGADVAVGTSQRFGVPVGFGGPHAAYMAVRDAFKRQMPGRLVGVTVDAQGKSALRLALQTREQHIRREKATSNVCTAQALLAIMASMYAVYHGPQGLRTIAQRVHRIAQLLATGVQQLGYTLVNETFFDTLTIETGTRTAAVHDAAKRMRINLRRVSDTRVGVSVDETTKRADLNDLLCVFATAAGAIDVPHVDVLDTALTRAEAEGRSGESGGAAAVPAALVRTSAYLTHHVFNRHHSETEMLRYLRSLADKDLALDRSMIPLGSCTMKLNATSEMLPVTWPEFAQIHPFAPADQTVGYREMIDQLEHMLVAATGYAAVSLQPNAGSQGEYAGLLIIHAYHASRGEGHRDVCLIPASAHGTNPASAHMAGMKVVVVGCDEQGNVDIEDLKAKAAEHSANLAAIMITYPSTHGVFEQNVREICEIVHAHGGQVYVDGANMNAMVGLTAPGQFGGDVSHLNLHKTFCIPHGGGGPGVGPVAVGAHLAQFLPNQTSSGYRRAENGIGAVSAAPYGSASILPISWMYIAMMGAKNLTAATEVAILNANYVAKRLAPHYPVLYSGPGGLVAHECILDLRPIKDASGITVDDVAKRLADYGFHAPTMSFPVPGTLMVEPTESESKEELDRFVEAMIAIREEIRAVEEGRADREDNPLKHAPHTAAVVTANEWPHAYTREAAAYPLPSLVTRKYWPPVGRADNAYGDRNLFCSCVPVADYA</sequence>
<dbReference type="PANTHER" id="PTHR11773">
    <property type="entry name" value="GLYCINE DEHYDROGENASE, DECARBOXYLATING"/>
    <property type="match status" value="1"/>
</dbReference>